<organism evidence="4 5">
    <name type="scientific">Aggregatibacter actinomycetemcomitans</name>
    <name type="common">Actinobacillus actinomycetemcomitans</name>
    <name type="synonym">Haemophilus actinomycetemcomitans</name>
    <dbReference type="NCBI Taxonomy" id="714"/>
    <lineage>
        <taxon>Bacteria</taxon>
        <taxon>Pseudomonadati</taxon>
        <taxon>Pseudomonadota</taxon>
        <taxon>Gammaproteobacteria</taxon>
        <taxon>Pasteurellales</taxon>
        <taxon>Pasteurellaceae</taxon>
        <taxon>Aggregatibacter</taxon>
    </lineage>
</organism>
<proteinExistence type="predicted"/>
<dbReference type="PROSITE" id="PS51257">
    <property type="entry name" value="PROKAR_LIPOPROTEIN"/>
    <property type="match status" value="1"/>
</dbReference>
<dbReference type="RefSeq" id="WP_005543730.1">
    <property type="nucleotide sequence ID" value="NZ_CP016553.1"/>
</dbReference>
<feature type="chain" id="PRO_5047120267" description="Factor H binding protein C-terminal domain-containing protein" evidence="1">
    <location>
        <begin position="23"/>
        <end position="263"/>
    </location>
</feature>
<evidence type="ECO:0000256" key="1">
    <source>
        <dbReference type="SAM" id="SignalP"/>
    </source>
</evidence>
<feature type="domain" description="Factor H binding protein-like C-terminal" evidence="2">
    <location>
        <begin position="152"/>
        <end position="245"/>
    </location>
</feature>
<dbReference type="Proteomes" id="UP000226080">
    <property type="component" value="Unassembled WGS sequence"/>
</dbReference>
<dbReference type="NCBIfam" id="NF041466">
    <property type="entry name" value="factorH_bind"/>
    <property type="match status" value="1"/>
</dbReference>
<keyword evidence="1" id="KW-0732">Signal</keyword>
<dbReference type="InterPro" id="IPR014902">
    <property type="entry name" value="FHBP-like_C"/>
</dbReference>
<dbReference type="InterPro" id="IPR049378">
    <property type="entry name" value="FHBP"/>
</dbReference>
<dbReference type="InterPro" id="IPR011250">
    <property type="entry name" value="OMP/PagP_B-barrel"/>
</dbReference>
<dbReference type="Gene3D" id="2.60.40.1980">
    <property type="match status" value="1"/>
</dbReference>
<feature type="domain" description="Factor H binding protein N-terminal" evidence="3">
    <location>
        <begin position="22"/>
        <end position="85"/>
    </location>
</feature>
<accession>A0A2G1DRR8</accession>
<evidence type="ECO:0000313" key="4">
    <source>
        <dbReference type="EMBL" id="PHO21218.1"/>
    </source>
</evidence>
<sequence>MKTKYLLAALTVACTLSACSQAAGGLADGLLKPFDPKAKDWKQLTISESVPDNGTLELTDRGGKTQILRKGGVLDTGHLRSDKISDYDYVKKINVNGQIIELERGDFLIYKQSNSIIAATLAKQKTNADGTRSSAFDFHVNEIQGRDIAFNNLPASGQVNYRGIAFTGDDRRGRLSYTIDFAKKQGSGRISDLRGDYNVDLAQTDVRAMGNGSGLSGKAMKNGVERGNYTLKIFGNKAEEIAGKAEIKTGKGTQEIGLAGKKE</sequence>
<evidence type="ECO:0000313" key="5">
    <source>
        <dbReference type="Proteomes" id="UP000226080"/>
    </source>
</evidence>
<dbReference type="EMBL" id="PCGW01000004">
    <property type="protein sequence ID" value="PHO21218.1"/>
    <property type="molecule type" value="Genomic_DNA"/>
</dbReference>
<dbReference type="SUPFAM" id="SSF56925">
    <property type="entry name" value="OMPA-like"/>
    <property type="match status" value="1"/>
</dbReference>
<evidence type="ECO:0008006" key="6">
    <source>
        <dbReference type="Google" id="ProtNLM"/>
    </source>
</evidence>
<evidence type="ECO:0000259" key="3">
    <source>
        <dbReference type="Pfam" id="PF20937"/>
    </source>
</evidence>
<protein>
    <recommendedName>
        <fullName evidence="6">Factor H binding protein C-terminal domain-containing protein</fullName>
    </recommendedName>
</protein>
<evidence type="ECO:0000259" key="2">
    <source>
        <dbReference type="Pfam" id="PF08794"/>
    </source>
</evidence>
<reference evidence="4 5" key="1">
    <citation type="submission" date="2017-10" db="EMBL/GenBank/DDBJ databases">
        <title>Draft genome sequences of Aggregatibacter actinomycetemcomitans strains 310a and 310b.</title>
        <authorList>
            <person name="May A.C."/>
            <person name="Ohta H."/>
            <person name="Maeda H."/>
            <person name="Kokeguchi S."/>
            <person name="Cugini C."/>
        </authorList>
    </citation>
    <scope>NUCLEOTIDE SEQUENCE [LARGE SCALE GENOMIC DNA]</scope>
    <source>
        <strain evidence="4 5">310b</strain>
    </source>
</reference>
<keyword evidence="5" id="KW-1185">Reference proteome</keyword>
<feature type="signal peptide" evidence="1">
    <location>
        <begin position="1"/>
        <end position="22"/>
    </location>
</feature>
<comment type="caution">
    <text evidence="4">The sequence shown here is derived from an EMBL/GenBank/DDBJ whole genome shotgun (WGS) entry which is preliminary data.</text>
</comment>
<gene>
    <name evidence="4" type="ORF">CQR80_03395</name>
</gene>
<dbReference type="Pfam" id="PF08794">
    <property type="entry name" value="FHBP_C"/>
    <property type="match status" value="1"/>
</dbReference>
<dbReference type="Pfam" id="PF20937">
    <property type="entry name" value="FHBP_N"/>
    <property type="match status" value="1"/>
</dbReference>
<dbReference type="InterPro" id="IPR049377">
    <property type="entry name" value="FHBP_N"/>
</dbReference>
<name>A0A2G1DRR8_AGGAC</name>
<dbReference type="Gene3D" id="2.40.160.90">
    <property type="match status" value="1"/>
</dbReference>